<evidence type="ECO:0000313" key="4">
    <source>
        <dbReference type="Proteomes" id="UP000327039"/>
    </source>
</evidence>
<dbReference type="InterPro" id="IPR025339">
    <property type="entry name" value="DUF4245"/>
</dbReference>
<reference evidence="4" key="1">
    <citation type="submission" date="2019-09" db="EMBL/GenBank/DDBJ databases">
        <title>Mumia zhuanghuii sp. nov. isolated from the intestinal contents of plateau pika (Ochotona curzoniae) in the Qinghai-Tibet plateau of China.</title>
        <authorList>
            <person name="Tian Z."/>
        </authorList>
    </citation>
    <scope>NUCLEOTIDE SEQUENCE [LARGE SCALE GENOMIC DNA]</scope>
    <source>
        <strain evidence="4">DSM 25564</strain>
    </source>
</reference>
<evidence type="ECO:0000256" key="1">
    <source>
        <dbReference type="SAM" id="MobiDB-lite"/>
    </source>
</evidence>
<protein>
    <submittedName>
        <fullName evidence="3">DUF4245 family protein</fullName>
    </submittedName>
</protein>
<dbReference type="Pfam" id="PF14030">
    <property type="entry name" value="DUF4245"/>
    <property type="match status" value="1"/>
</dbReference>
<evidence type="ECO:0000313" key="3">
    <source>
        <dbReference type="EMBL" id="KAA9086628.1"/>
    </source>
</evidence>
<name>A0A5J5IRX1_9MICO</name>
<dbReference type="EMBL" id="VYRZ01000002">
    <property type="protein sequence ID" value="KAA9086628.1"/>
    <property type="molecule type" value="Genomic_DNA"/>
</dbReference>
<proteinExistence type="predicted"/>
<keyword evidence="2" id="KW-0812">Transmembrane</keyword>
<dbReference type="RefSeq" id="WP_150418801.1">
    <property type="nucleotide sequence ID" value="NZ_VYRZ01000002.1"/>
</dbReference>
<dbReference type="Proteomes" id="UP000327039">
    <property type="component" value="Unassembled WGS sequence"/>
</dbReference>
<keyword evidence="2" id="KW-0472">Membrane</keyword>
<feature type="transmembrane region" description="Helical" evidence="2">
    <location>
        <begin position="40"/>
        <end position="58"/>
    </location>
</feature>
<dbReference type="AlphaFoldDB" id="A0A5J5IRX1"/>
<dbReference type="OrthoDB" id="4801970at2"/>
<sequence>MARGPRVVAELGRPETADETAARKAESSRVYRSSQTTRNLIAALLVTIGIVVVIILAVPRGTAPARPGIDVAAVAADISGSIDRELVVPQVPAEWLVNKAELAGDSVRAWEIVYAPENGYINVNQGFDADEGWASRQVSGASVGGTEEIGGVEWDVFDIPDPSRAGNISVALSARAGTDTVLVYGGGAVGGDTVREAARGLSEQISQMQEEAP</sequence>
<keyword evidence="2" id="KW-1133">Transmembrane helix</keyword>
<accession>A0A5J5IRX1</accession>
<gene>
    <name evidence="3" type="ORF">F6B42_06355</name>
</gene>
<evidence type="ECO:0000256" key="2">
    <source>
        <dbReference type="SAM" id="Phobius"/>
    </source>
</evidence>
<comment type="caution">
    <text evidence="3">The sequence shown here is derived from an EMBL/GenBank/DDBJ whole genome shotgun (WGS) entry which is preliminary data.</text>
</comment>
<keyword evidence="4" id="KW-1185">Reference proteome</keyword>
<feature type="compositionally biased region" description="Basic and acidic residues" evidence="1">
    <location>
        <begin position="12"/>
        <end position="21"/>
    </location>
</feature>
<organism evidence="3 4">
    <name type="scientific">Microbacterium radiodurans</name>
    <dbReference type="NCBI Taxonomy" id="661398"/>
    <lineage>
        <taxon>Bacteria</taxon>
        <taxon>Bacillati</taxon>
        <taxon>Actinomycetota</taxon>
        <taxon>Actinomycetes</taxon>
        <taxon>Micrococcales</taxon>
        <taxon>Microbacteriaceae</taxon>
        <taxon>Microbacterium</taxon>
    </lineage>
</organism>
<feature type="region of interest" description="Disordered" evidence="1">
    <location>
        <begin position="1"/>
        <end position="21"/>
    </location>
</feature>